<dbReference type="WBParaSite" id="Hba_08912">
    <property type="protein sequence ID" value="Hba_08912"/>
    <property type="gene ID" value="Hba_08912"/>
</dbReference>
<dbReference type="AlphaFoldDB" id="A0A1I7WUT6"/>
<reference evidence="2" key="1">
    <citation type="submission" date="2016-11" db="UniProtKB">
        <authorList>
            <consortium name="WormBaseParasite"/>
        </authorList>
    </citation>
    <scope>IDENTIFICATION</scope>
</reference>
<dbReference type="Proteomes" id="UP000095283">
    <property type="component" value="Unplaced"/>
</dbReference>
<accession>A0A1I7WUT6</accession>
<evidence type="ECO:0000313" key="2">
    <source>
        <dbReference type="WBParaSite" id="Hba_08912"/>
    </source>
</evidence>
<organism evidence="1 2">
    <name type="scientific">Heterorhabditis bacteriophora</name>
    <name type="common">Entomopathogenic nematode worm</name>
    <dbReference type="NCBI Taxonomy" id="37862"/>
    <lineage>
        <taxon>Eukaryota</taxon>
        <taxon>Metazoa</taxon>
        <taxon>Ecdysozoa</taxon>
        <taxon>Nematoda</taxon>
        <taxon>Chromadorea</taxon>
        <taxon>Rhabditida</taxon>
        <taxon>Rhabditina</taxon>
        <taxon>Rhabditomorpha</taxon>
        <taxon>Strongyloidea</taxon>
        <taxon>Heterorhabditidae</taxon>
        <taxon>Heterorhabditis</taxon>
    </lineage>
</organism>
<name>A0A1I7WUT6_HETBA</name>
<sequence length="81" mass="9324">MALWCRSYEVAKAGQDRFRSSAKRRSPFLLPTYCQPCPMDNCSTVVIQSNKLFGFLEPGLCLSALFPPPLREEMWDNFGRF</sequence>
<keyword evidence="1" id="KW-1185">Reference proteome</keyword>
<protein>
    <submittedName>
        <fullName evidence="2">Uncharacterized protein</fullName>
    </submittedName>
</protein>
<proteinExistence type="predicted"/>
<evidence type="ECO:0000313" key="1">
    <source>
        <dbReference type="Proteomes" id="UP000095283"/>
    </source>
</evidence>